<comment type="similarity">
    <text evidence="1">Belongs to the Nudix hydrolase family.</text>
</comment>
<sequence length="151" mass="17543">MSREIATTLTNMCMIYDDQGRVLVQDKVSNDWWGITFPGGHVHYEESVVDSTIREIKEETGLDISDLEICGIKDWTNSDGSRYVVFLYKTNKFSGQLQSSDEGEVYWVDLEELKHLKLASSMDIMLEVFLRDDISEHFFFQEDGVWKDILK</sequence>
<dbReference type="PANTHER" id="PTHR43736">
    <property type="entry name" value="ADP-RIBOSE PYROPHOSPHATASE"/>
    <property type="match status" value="1"/>
</dbReference>
<dbReference type="Pfam" id="PF00293">
    <property type="entry name" value="NUDIX"/>
    <property type="match status" value="1"/>
</dbReference>
<dbReference type="PROSITE" id="PS51462">
    <property type="entry name" value="NUDIX"/>
    <property type="match status" value="1"/>
</dbReference>
<evidence type="ECO:0000256" key="1">
    <source>
        <dbReference type="ARBA" id="ARBA00005582"/>
    </source>
</evidence>
<evidence type="ECO:0000313" key="4">
    <source>
        <dbReference type="Proteomes" id="UP000182015"/>
    </source>
</evidence>
<proteinExistence type="inferred from homology"/>
<dbReference type="InterPro" id="IPR015797">
    <property type="entry name" value="NUDIX_hydrolase-like_dom_sf"/>
</dbReference>
<dbReference type="InterPro" id="IPR000086">
    <property type="entry name" value="NUDIX_hydrolase_dom"/>
</dbReference>
<dbReference type="CDD" id="cd18875">
    <property type="entry name" value="NUDIX_Hydrolase"/>
    <property type="match status" value="1"/>
</dbReference>
<dbReference type="PANTHER" id="PTHR43736:SF1">
    <property type="entry name" value="DIHYDRONEOPTERIN TRIPHOSPHATE DIPHOSPHATASE"/>
    <property type="match status" value="1"/>
</dbReference>
<accession>A0A1L8MN55</accession>
<dbReference type="EMBL" id="LZDD01000001">
    <property type="protein sequence ID" value="OJF72210.1"/>
    <property type="molecule type" value="Genomic_DNA"/>
</dbReference>
<evidence type="ECO:0000259" key="2">
    <source>
        <dbReference type="PROSITE" id="PS51462"/>
    </source>
</evidence>
<dbReference type="OrthoDB" id="9008185at2"/>
<gene>
    <name evidence="3" type="ORF">A9Q68_01310</name>
</gene>
<dbReference type="Proteomes" id="UP000182015">
    <property type="component" value="Unassembled WGS sequence"/>
</dbReference>
<name>A0A1L8MN55_9STRE</name>
<protein>
    <submittedName>
        <fullName evidence="3">DNA mismatch repair protein MutT</fullName>
    </submittedName>
</protein>
<feature type="domain" description="Nudix hydrolase" evidence="2">
    <location>
        <begin position="6"/>
        <end position="130"/>
    </location>
</feature>
<dbReference type="RefSeq" id="WP_071792865.1">
    <property type="nucleotide sequence ID" value="NZ_LZDD01000001.1"/>
</dbReference>
<dbReference type="Gene3D" id="3.90.79.10">
    <property type="entry name" value="Nucleoside Triphosphate Pyrophosphohydrolase"/>
    <property type="match status" value="1"/>
</dbReference>
<dbReference type="STRING" id="1856638.A9Q68_01310"/>
<dbReference type="SUPFAM" id="SSF55811">
    <property type="entry name" value="Nudix"/>
    <property type="match status" value="1"/>
</dbReference>
<comment type="caution">
    <text evidence="3">The sequence shown here is derived from an EMBL/GenBank/DDBJ whole genome shotgun (WGS) entry which is preliminary data.</text>
</comment>
<dbReference type="AlphaFoldDB" id="A0A1L8MN55"/>
<evidence type="ECO:0000313" key="3">
    <source>
        <dbReference type="EMBL" id="OJF72210.1"/>
    </source>
</evidence>
<reference evidence="4" key="1">
    <citation type="submission" date="2016-06" db="EMBL/GenBank/DDBJ databases">
        <authorList>
            <person name="de Vries S.P.W."/>
            <person name="Hadjirin N.F."/>
            <person name="Lay E.M."/>
            <person name="Zadoks R.N."/>
            <person name="Peacock S.J."/>
            <person name="Parkhill J."/>
            <person name="Grant A.J."/>
            <person name="Mcdougall S."/>
            <person name="Holmes M.A."/>
        </authorList>
    </citation>
    <scope>NUCLEOTIDE SEQUENCE [LARGE SCALE GENOMIC DNA]</scope>
    <source>
        <strain evidence="4">NZ1587</strain>
    </source>
</reference>
<organism evidence="3 4">
    <name type="scientific">Streptococcus bovimastitidis</name>
    <dbReference type="NCBI Taxonomy" id="1856638"/>
    <lineage>
        <taxon>Bacteria</taxon>
        <taxon>Bacillati</taxon>
        <taxon>Bacillota</taxon>
        <taxon>Bacilli</taxon>
        <taxon>Lactobacillales</taxon>
        <taxon>Streptococcaceae</taxon>
        <taxon>Streptococcus</taxon>
    </lineage>
</organism>
<keyword evidence="4" id="KW-1185">Reference proteome</keyword>